<dbReference type="InterPro" id="IPR025348">
    <property type="entry name" value="DUF4252"/>
</dbReference>
<comment type="caution">
    <text evidence="2">The sequence shown here is derived from an EMBL/GenBank/DDBJ whole genome shotgun (WGS) entry which is preliminary data.</text>
</comment>
<protein>
    <recommendedName>
        <fullName evidence="4">DUF4252 domain-containing protein</fullName>
    </recommendedName>
</protein>
<reference evidence="2 3" key="1">
    <citation type="submission" date="2020-08" db="EMBL/GenBank/DDBJ databases">
        <title>Genomic Encyclopedia of Type Strains, Phase IV (KMG-IV): sequencing the most valuable type-strain genomes for metagenomic binning, comparative biology and taxonomic classification.</title>
        <authorList>
            <person name="Goeker M."/>
        </authorList>
    </citation>
    <scope>NUCLEOTIDE SEQUENCE [LARGE SCALE GENOMIC DNA]</scope>
    <source>
        <strain evidence="2 3">DSM 104969</strain>
    </source>
</reference>
<evidence type="ECO:0000313" key="2">
    <source>
        <dbReference type="EMBL" id="MBB4036054.1"/>
    </source>
</evidence>
<feature type="signal peptide" evidence="1">
    <location>
        <begin position="1"/>
        <end position="20"/>
    </location>
</feature>
<feature type="chain" id="PRO_5032483584" description="DUF4252 domain-containing protein" evidence="1">
    <location>
        <begin position="21"/>
        <end position="158"/>
    </location>
</feature>
<evidence type="ECO:0008006" key="4">
    <source>
        <dbReference type="Google" id="ProtNLM"/>
    </source>
</evidence>
<sequence>MKKFILLLVLVAGISLTTSAQDLNKIMADLAKIEGAVHQVVNKETLDTSLKGQKENLPSVVEKLTSVEVVVLENGPVELSDSLANELSNFKDGNGFATLLTVKDGTDKVRIISHKEDDSTTSVYVIVIDEEDIVFVKMTGNLTEEDIAEIVKEQQKKK</sequence>
<dbReference type="Proteomes" id="UP000555103">
    <property type="component" value="Unassembled WGS sequence"/>
</dbReference>
<dbReference type="EMBL" id="JACIEP010000006">
    <property type="protein sequence ID" value="MBB4036054.1"/>
    <property type="molecule type" value="Genomic_DNA"/>
</dbReference>
<dbReference type="RefSeq" id="WP_183306969.1">
    <property type="nucleotide sequence ID" value="NZ_JACIEP010000006.1"/>
</dbReference>
<dbReference type="Pfam" id="PF14060">
    <property type="entry name" value="DUF4252"/>
    <property type="match status" value="1"/>
</dbReference>
<keyword evidence="1" id="KW-0732">Signal</keyword>
<accession>A0A840CR29</accession>
<gene>
    <name evidence="2" type="ORF">GGR21_001955</name>
</gene>
<evidence type="ECO:0000256" key="1">
    <source>
        <dbReference type="SAM" id="SignalP"/>
    </source>
</evidence>
<proteinExistence type="predicted"/>
<dbReference type="AlphaFoldDB" id="A0A840CR29"/>
<organism evidence="2 3">
    <name type="scientific">Dysgonomonas hofstadii</name>
    <dbReference type="NCBI Taxonomy" id="637886"/>
    <lineage>
        <taxon>Bacteria</taxon>
        <taxon>Pseudomonadati</taxon>
        <taxon>Bacteroidota</taxon>
        <taxon>Bacteroidia</taxon>
        <taxon>Bacteroidales</taxon>
        <taxon>Dysgonomonadaceae</taxon>
        <taxon>Dysgonomonas</taxon>
    </lineage>
</organism>
<name>A0A840CR29_9BACT</name>
<evidence type="ECO:0000313" key="3">
    <source>
        <dbReference type="Proteomes" id="UP000555103"/>
    </source>
</evidence>
<keyword evidence="3" id="KW-1185">Reference proteome</keyword>